<sequence>MMPPYVSLHDHMTETRDFTSQHLLKGEAPNHPAHADLNLFYLNYFNPNQKLFACVGHHVKVQCKYTIALVSLYTAGHMGGDTVTPGFSLKFKNTVYNYSLLYLFH</sequence>
<dbReference type="AlphaFoldDB" id="A0A0S3RBW9"/>
<reference evidence="1 2" key="1">
    <citation type="journal article" date="2015" name="Sci. Rep.">
        <title>The power of single molecule real-time sequencing technology in the de novo assembly of a eukaryotic genome.</title>
        <authorList>
            <person name="Sakai H."/>
            <person name="Naito K."/>
            <person name="Ogiso-Tanaka E."/>
            <person name="Takahashi Y."/>
            <person name="Iseki K."/>
            <person name="Muto C."/>
            <person name="Satou K."/>
            <person name="Teruya K."/>
            <person name="Shiroma A."/>
            <person name="Shimoji M."/>
            <person name="Hirano T."/>
            <person name="Itoh T."/>
            <person name="Kaga A."/>
            <person name="Tomooka N."/>
        </authorList>
    </citation>
    <scope>NUCLEOTIDE SEQUENCE [LARGE SCALE GENOMIC DNA]</scope>
    <source>
        <strain evidence="2">cv. Shumari</strain>
    </source>
</reference>
<keyword evidence="2" id="KW-1185">Reference proteome</keyword>
<dbReference type="Proteomes" id="UP000291084">
    <property type="component" value="Chromosome 2"/>
</dbReference>
<gene>
    <name evidence="1" type="primary">Vigan.02G075300</name>
    <name evidence="1" type="ORF">VIGAN_02075300</name>
</gene>
<evidence type="ECO:0000313" key="2">
    <source>
        <dbReference type="Proteomes" id="UP000291084"/>
    </source>
</evidence>
<organism evidence="1 2">
    <name type="scientific">Vigna angularis var. angularis</name>
    <dbReference type="NCBI Taxonomy" id="157739"/>
    <lineage>
        <taxon>Eukaryota</taxon>
        <taxon>Viridiplantae</taxon>
        <taxon>Streptophyta</taxon>
        <taxon>Embryophyta</taxon>
        <taxon>Tracheophyta</taxon>
        <taxon>Spermatophyta</taxon>
        <taxon>Magnoliopsida</taxon>
        <taxon>eudicotyledons</taxon>
        <taxon>Gunneridae</taxon>
        <taxon>Pentapetalae</taxon>
        <taxon>rosids</taxon>
        <taxon>fabids</taxon>
        <taxon>Fabales</taxon>
        <taxon>Fabaceae</taxon>
        <taxon>Papilionoideae</taxon>
        <taxon>50 kb inversion clade</taxon>
        <taxon>NPAAA clade</taxon>
        <taxon>indigoferoid/millettioid clade</taxon>
        <taxon>Phaseoleae</taxon>
        <taxon>Vigna</taxon>
    </lineage>
</organism>
<proteinExistence type="predicted"/>
<name>A0A0S3RBW9_PHAAN</name>
<evidence type="ECO:0000313" key="1">
    <source>
        <dbReference type="EMBL" id="BAT78112.1"/>
    </source>
</evidence>
<accession>A0A0S3RBW9</accession>
<protein>
    <submittedName>
        <fullName evidence="1">Uncharacterized protein</fullName>
    </submittedName>
</protein>
<dbReference type="EMBL" id="AP015035">
    <property type="protein sequence ID" value="BAT78112.1"/>
    <property type="molecule type" value="Genomic_DNA"/>
</dbReference>